<evidence type="ECO:0000256" key="8">
    <source>
        <dbReference type="ARBA" id="ARBA00023136"/>
    </source>
</evidence>
<feature type="domain" description="Peptidase S54 GlpG peptidase N-terminal" evidence="12">
    <location>
        <begin position="5"/>
        <end position="90"/>
    </location>
</feature>
<keyword evidence="6 13" id="KW-0378">Hydrolase</keyword>
<dbReference type="Pfam" id="PF12122">
    <property type="entry name" value="Rhomboid_N"/>
    <property type="match status" value="1"/>
</dbReference>
<feature type="transmembrane region" description="Helical" evidence="10">
    <location>
        <begin position="216"/>
        <end position="235"/>
    </location>
</feature>
<comment type="similarity">
    <text evidence="2">Belongs to the peptidase S54 family.</text>
</comment>
<dbReference type="Pfam" id="PF01694">
    <property type="entry name" value="Rhomboid"/>
    <property type="match status" value="1"/>
</dbReference>
<keyword evidence="5 10" id="KW-0812">Transmembrane</keyword>
<comment type="subcellular location">
    <subcellularLocation>
        <location evidence="1">Membrane</location>
        <topology evidence="1">Multi-pass membrane protein</topology>
    </subcellularLocation>
</comment>
<dbReference type="PANTHER" id="PTHR43731">
    <property type="entry name" value="RHOMBOID PROTEASE"/>
    <property type="match status" value="1"/>
</dbReference>
<evidence type="ECO:0000256" key="5">
    <source>
        <dbReference type="ARBA" id="ARBA00022692"/>
    </source>
</evidence>
<organism evidence="13 14">
    <name type="scientific">Alteromonas aestuariivivens</name>
    <dbReference type="NCBI Taxonomy" id="1938339"/>
    <lineage>
        <taxon>Bacteria</taxon>
        <taxon>Pseudomonadati</taxon>
        <taxon>Pseudomonadota</taxon>
        <taxon>Gammaproteobacteria</taxon>
        <taxon>Alteromonadales</taxon>
        <taxon>Alteromonadaceae</taxon>
        <taxon>Alteromonas/Salinimonas group</taxon>
        <taxon>Alteromonas</taxon>
    </lineage>
</organism>
<keyword evidence="8 10" id="KW-0472">Membrane</keyword>
<dbReference type="GO" id="GO:0004252">
    <property type="term" value="F:serine-type endopeptidase activity"/>
    <property type="evidence" value="ECO:0007669"/>
    <property type="project" value="InterPro"/>
</dbReference>
<dbReference type="RefSeq" id="WP_115594534.1">
    <property type="nucleotide sequence ID" value="NZ_QRHA01000017.1"/>
</dbReference>
<dbReference type="InterPro" id="IPR022732">
    <property type="entry name" value="Peptidase_S54_GlpG_N"/>
</dbReference>
<evidence type="ECO:0000259" key="11">
    <source>
        <dbReference type="Pfam" id="PF01694"/>
    </source>
</evidence>
<evidence type="ECO:0000256" key="1">
    <source>
        <dbReference type="ARBA" id="ARBA00004141"/>
    </source>
</evidence>
<dbReference type="EC" id="3.4.21.105" evidence="13"/>
<evidence type="ECO:0000313" key="13">
    <source>
        <dbReference type="EMBL" id="RDV23966.1"/>
    </source>
</evidence>
<keyword evidence="7 10" id="KW-1133">Transmembrane helix</keyword>
<dbReference type="InterPro" id="IPR050925">
    <property type="entry name" value="Rhomboid_protease_S54"/>
</dbReference>
<feature type="region of interest" description="Disordered" evidence="9">
    <location>
        <begin position="31"/>
        <end position="50"/>
    </location>
</feature>
<evidence type="ECO:0000256" key="4">
    <source>
        <dbReference type="ARBA" id="ARBA00022519"/>
    </source>
</evidence>
<dbReference type="GO" id="GO:0016020">
    <property type="term" value="C:membrane"/>
    <property type="evidence" value="ECO:0007669"/>
    <property type="project" value="UniProtKB-SubCell"/>
</dbReference>
<comment type="caution">
    <text evidence="13">The sequence shown here is derived from an EMBL/GenBank/DDBJ whole genome shotgun (WGS) entry which is preliminary data.</text>
</comment>
<keyword evidence="13" id="KW-0645">Protease</keyword>
<protein>
    <submittedName>
        <fullName evidence="13">Rhomboid family intramembrane serine protease GlpG</fullName>
        <ecNumber evidence="13">3.4.21.105</ecNumber>
    </submittedName>
</protein>
<dbReference type="AlphaFoldDB" id="A0A3D8M2X7"/>
<dbReference type="Gene3D" id="1.20.1540.10">
    <property type="entry name" value="Rhomboid-like"/>
    <property type="match status" value="1"/>
</dbReference>
<dbReference type="GO" id="GO:0006508">
    <property type="term" value="P:proteolysis"/>
    <property type="evidence" value="ECO:0007669"/>
    <property type="project" value="UniProtKB-KW"/>
</dbReference>
<dbReference type="OrthoDB" id="9778341at2"/>
<feature type="transmembrane region" description="Helical" evidence="10">
    <location>
        <begin position="188"/>
        <end position="210"/>
    </location>
</feature>
<feature type="domain" description="Peptidase S54 rhomboid" evidence="11">
    <location>
        <begin position="152"/>
        <end position="288"/>
    </location>
</feature>
<evidence type="ECO:0000313" key="14">
    <source>
        <dbReference type="Proteomes" id="UP000256561"/>
    </source>
</evidence>
<keyword evidence="14" id="KW-1185">Reference proteome</keyword>
<keyword evidence="3" id="KW-1003">Cell membrane</keyword>
<feature type="transmembrane region" description="Helical" evidence="10">
    <location>
        <begin position="154"/>
        <end position="176"/>
    </location>
</feature>
<dbReference type="Proteomes" id="UP000256561">
    <property type="component" value="Unassembled WGS sequence"/>
</dbReference>
<evidence type="ECO:0000256" key="2">
    <source>
        <dbReference type="ARBA" id="ARBA00009045"/>
    </source>
</evidence>
<dbReference type="EMBL" id="QRHA01000017">
    <property type="protein sequence ID" value="RDV23966.1"/>
    <property type="molecule type" value="Genomic_DNA"/>
</dbReference>
<evidence type="ECO:0000256" key="10">
    <source>
        <dbReference type="SAM" id="Phobius"/>
    </source>
</evidence>
<dbReference type="InterPro" id="IPR035952">
    <property type="entry name" value="Rhomboid-like_sf"/>
</dbReference>
<gene>
    <name evidence="13" type="primary">glpG</name>
    <name evidence="13" type="ORF">DXV75_16510</name>
</gene>
<accession>A0A3D8M2X7</accession>
<feature type="transmembrane region" description="Helical" evidence="10">
    <location>
        <begin position="272"/>
        <end position="291"/>
    </location>
</feature>
<dbReference type="PANTHER" id="PTHR43731:SF14">
    <property type="entry name" value="PRESENILIN-ASSOCIATED RHOMBOID-LIKE PROTEIN, MITOCHONDRIAL"/>
    <property type="match status" value="1"/>
</dbReference>
<feature type="transmembrane region" description="Helical" evidence="10">
    <location>
        <begin position="107"/>
        <end position="134"/>
    </location>
</feature>
<dbReference type="InterPro" id="IPR023662">
    <property type="entry name" value="Rhomboid_protease_GlpG"/>
</dbReference>
<dbReference type="InterPro" id="IPR038236">
    <property type="entry name" value="GlpG_N_sf"/>
</dbReference>
<evidence type="ECO:0000256" key="3">
    <source>
        <dbReference type="ARBA" id="ARBA00022475"/>
    </source>
</evidence>
<feature type="transmembrane region" description="Helical" evidence="10">
    <location>
        <begin position="247"/>
        <end position="266"/>
    </location>
</feature>
<dbReference type="Gene3D" id="3.30.70.2350">
    <property type="match status" value="1"/>
</dbReference>
<name>A0A3D8M2X7_9ALTE</name>
<evidence type="ECO:0000256" key="9">
    <source>
        <dbReference type="SAM" id="MobiDB-lite"/>
    </source>
</evidence>
<evidence type="ECO:0000259" key="12">
    <source>
        <dbReference type="Pfam" id="PF12122"/>
    </source>
</evidence>
<sequence>MPIPLIALRYEPHAHLLAHYLNSQGISASLRSSEPSTESSSGSSTESSQEFVIELERESDIERARLICSDFIRFPNNPKYQQAAWQSGESVAIKTPSGFRFSGLLKWCFSVPFTAAILLICTLIFVFSILGWFGPLANALMMQPFAVLLETQQWWRLIGPAFLHFSALHFVFNLLWWSMLGGQIERKLGVMMLLVVFLVSAVASNLAQALVSGPNFGGLSGVVYALLGFVWWLGWLKPAWGLQLPKAIVGFMLIWLVLGYADILWVSMANTAHTVGLIAGCLLALMLSLGADRSHKAG</sequence>
<evidence type="ECO:0000256" key="7">
    <source>
        <dbReference type="ARBA" id="ARBA00022989"/>
    </source>
</evidence>
<dbReference type="SUPFAM" id="SSF144091">
    <property type="entry name" value="Rhomboid-like"/>
    <property type="match status" value="1"/>
</dbReference>
<proteinExistence type="inferred from homology"/>
<dbReference type="NCBIfam" id="TIGR04239">
    <property type="entry name" value="rhombo_GlpG"/>
    <property type="match status" value="1"/>
</dbReference>
<dbReference type="InterPro" id="IPR022764">
    <property type="entry name" value="Peptidase_S54_rhomboid_dom"/>
</dbReference>
<evidence type="ECO:0000256" key="6">
    <source>
        <dbReference type="ARBA" id="ARBA00022801"/>
    </source>
</evidence>
<reference evidence="14" key="1">
    <citation type="submission" date="2018-08" db="EMBL/GenBank/DDBJ databases">
        <authorList>
            <person name="Zhang J."/>
            <person name="Du Z.-J."/>
        </authorList>
    </citation>
    <scope>NUCLEOTIDE SEQUENCE [LARGE SCALE GENOMIC DNA]</scope>
    <source>
        <strain evidence="14">KCTC 52655</strain>
    </source>
</reference>
<keyword evidence="4" id="KW-0997">Cell inner membrane</keyword>